<evidence type="ECO:0000313" key="3">
    <source>
        <dbReference type="Proteomes" id="UP001233172"/>
    </source>
</evidence>
<reference evidence="2" key="1">
    <citation type="journal article" date="2023" name="PLoS Negl. Trop. Dis.">
        <title>A genome sequence for Biomphalaria pfeifferi, the major vector snail for the human-infecting parasite Schistosoma mansoni.</title>
        <authorList>
            <person name="Bu L."/>
            <person name="Lu L."/>
            <person name="Laidemitt M.R."/>
            <person name="Zhang S.M."/>
            <person name="Mutuku M."/>
            <person name="Mkoji G."/>
            <person name="Steinauer M."/>
            <person name="Loker E.S."/>
        </authorList>
    </citation>
    <scope>NUCLEOTIDE SEQUENCE</scope>
    <source>
        <strain evidence="2">KasaAsao</strain>
    </source>
</reference>
<sequence length="419" mass="48006">MAVTRKKVSCVIFDAPSEMPDNQLATYADVMKFYNLTKQRLKYELNNKDPPRHNVAEIVITKVEQIWDKASIPHVSHRRVQEMLNKYHKTFMNLLKPYKSRKDSGPYQEKIFQFKDESKKLFDICSCKCEKSRKIPAIERDFLEDQRGPRGMIIAKVDEAESIKLQKRYIRKELTQRQKCRKSDIDGISEKQSDVCEEISSTEEKTDASDDESDNDCRPDPNKQLRKLNDKQMRVKLPSLALACDRYSVSDRAAAGIANAVLQDVGIIHERDVSKVIDRSKVRLERCKKRGTLCASVSNTITGLYFDGRKDSTMTLIKECDGKFHRKLITEEHISIISEPGSIYFVHITPTAGSSKVIAAELIAYLSKKNVDLGGIKAVGVTEPLLIQAIEEVSFDCLKWRWTNRCNGSYVSYMLTNYR</sequence>
<proteinExistence type="predicted"/>
<reference evidence="2" key="2">
    <citation type="submission" date="2023-04" db="EMBL/GenBank/DDBJ databases">
        <authorList>
            <person name="Bu L."/>
            <person name="Lu L."/>
            <person name="Laidemitt M.R."/>
            <person name="Zhang S.M."/>
            <person name="Mutuku M."/>
            <person name="Mkoji G."/>
            <person name="Steinauer M."/>
            <person name="Loker E.S."/>
        </authorList>
    </citation>
    <scope>NUCLEOTIDE SEQUENCE</scope>
    <source>
        <strain evidence="2">KasaAsao</strain>
        <tissue evidence="2">Whole Snail</tissue>
    </source>
</reference>
<dbReference type="EMBL" id="JASAOG010000011">
    <property type="protein sequence ID" value="KAK0066213.1"/>
    <property type="molecule type" value="Genomic_DNA"/>
</dbReference>
<gene>
    <name evidence="2" type="ORF">Bpfe_004334</name>
</gene>
<evidence type="ECO:0000313" key="2">
    <source>
        <dbReference type="EMBL" id="KAK0066213.1"/>
    </source>
</evidence>
<dbReference type="Proteomes" id="UP001233172">
    <property type="component" value="Unassembled WGS sequence"/>
</dbReference>
<evidence type="ECO:0000256" key="1">
    <source>
        <dbReference type="SAM" id="MobiDB-lite"/>
    </source>
</evidence>
<accession>A0AAD8FJI0</accession>
<name>A0AAD8FJI0_BIOPF</name>
<protein>
    <submittedName>
        <fullName evidence="2">Uncharacterized protein</fullName>
    </submittedName>
</protein>
<keyword evidence="3" id="KW-1185">Reference proteome</keyword>
<feature type="compositionally biased region" description="Basic and acidic residues" evidence="1">
    <location>
        <begin position="215"/>
        <end position="224"/>
    </location>
</feature>
<comment type="caution">
    <text evidence="2">The sequence shown here is derived from an EMBL/GenBank/DDBJ whole genome shotgun (WGS) entry which is preliminary data.</text>
</comment>
<organism evidence="2 3">
    <name type="scientific">Biomphalaria pfeifferi</name>
    <name type="common">Bloodfluke planorb</name>
    <name type="synonym">Freshwater snail</name>
    <dbReference type="NCBI Taxonomy" id="112525"/>
    <lineage>
        <taxon>Eukaryota</taxon>
        <taxon>Metazoa</taxon>
        <taxon>Spiralia</taxon>
        <taxon>Lophotrochozoa</taxon>
        <taxon>Mollusca</taxon>
        <taxon>Gastropoda</taxon>
        <taxon>Heterobranchia</taxon>
        <taxon>Euthyneura</taxon>
        <taxon>Panpulmonata</taxon>
        <taxon>Hygrophila</taxon>
        <taxon>Lymnaeoidea</taxon>
        <taxon>Planorbidae</taxon>
        <taxon>Biomphalaria</taxon>
    </lineage>
</organism>
<feature type="region of interest" description="Disordered" evidence="1">
    <location>
        <begin position="192"/>
        <end position="224"/>
    </location>
</feature>
<dbReference type="AlphaFoldDB" id="A0AAD8FJI0"/>